<proteinExistence type="predicted"/>
<dbReference type="Gramene" id="mRNA:HanXRQr2_Chr03g0116701">
    <property type="protein sequence ID" value="mRNA:HanXRQr2_Chr03g0116701"/>
    <property type="gene ID" value="HanXRQr2_Chr03g0116701"/>
</dbReference>
<reference evidence="1" key="2">
    <citation type="submission" date="2020-06" db="EMBL/GenBank/DDBJ databases">
        <title>Helianthus annuus Genome sequencing and assembly Release 2.</title>
        <authorList>
            <person name="Gouzy J."/>
            <person name="Langlade N."/>
            <person name="Munos S."/>
        </authorList>
    </citation>
    <scope>NUCLEOTIDE SEQUENCE</scope>
    <source>
        <tissue evidence="1">Leaves</tissue>
    </source>
</reference>
<reference evidence="1" key="1">
    <citation type="journal article" date="2017" name="Nature">
        <title>The sunflower genome provides insights into oil metabolism, flowering and Asterid evolution.</title>
        <authorList>
            <person name="Badouin H."/>
            <person name="Gouzy J."/>
            <person name="Grassa C.J."/>
            <person name="Murat F."/>
            <person name="Staton S.E."/>
            <person name="Cottret L."/>
            <person name="Lelandais-Briere C."/>
            <person name="Owens G.L."/>
            <person name="Carrere S."/>
            <person name="Mayjonade B."/>
            <person name="Legrand L."/>
            <person name="Gill N."/>
            <person name="Kane N.C."/>
            <person name="Bowers J.E."/>
            <person name="Hubner S."/>
            <person name="Bellec A."/>
            <person name="Berard A."/>
            <person name="Berges H."/>
            <person name="Blanchet N."/>
            <person name="Boniface M.C."/>
            <person name="Brunel D."/>
            <person name="Catrice O."/>
            <person name="Chaidir N."/>
            <person name="Claudel C."/>
            <person name="Donnadieu C."/>
            <person name="Faraut T."/>
            <person name="Fievet G."/>
            <person name="Helmstetter N."/>
            <person name="King M."/>
            <person name="Knapp S.J."/>
            <person name="Lai Z."/>
            <person name="Le Paslier M.C."/>
            <person name="Lippi Y."/>
            <person name="Lorenzon L."/>
            <person name="Mandel J.R."/>
            <person name="Marage G."/>
            <person name="Marchand G."/>
            <person name="Marquand E."/>
            <person name="Bret-Mestries E."/>
            <person name="Morien E."/>
            <person name="Nambeesan S."/>
            <person name="Nguyen T."/>
            <person name="Pegot-Espagnet P."/>
            <person name="Pouilly N."/>
            <person name="Raftis F."/>
            <person name="Sallet E."/>
            <person name="Schiex T."/>
            <person name="Thomas J."/>
            <person name="Vandecasteele C."/>
            <person name="Vares D."/>
            <person name="Vear F."/>
            <person name="Vautrin S."/>
            <person name="Crespi M."/>
            <person name="Mangin B."/>
            <person name="Burke J.M."/>
            <person name="Salse J."/>
            <person name="Munos S."/>
            <person name="Vincourt P."/>
            <person name="Rieseberg L.H."/>
            <person name="Langlade N.B."/>
        </authorList>
    </citation>
    <scope>NUCLEOTIDE SEQUENCE</scope>
    <source>
        <tissue evidence="1">Leaves</tissue>
    </source>
</reference>
<protein>
    <submittedName>
        <fullName evidence="1">SPEAR family protein</fullName>
    </submittedName>
</protein>
<dbReference type="EMBL" id="MNCJ02000318">
    <property type="protein sequence ID" value="KAF5814928.1"/>
    <property type="molecule type" value="Genomic_DNA"/>
</dbReference>
<keyword evidence="2" id="KW-1185">Reference proteome</keyword>
<name>A0A9K3NXD5_HELAN</name>
<sequence length="161" mass="16800">MVVQGINMYPMDPSVIGSNINNACYRFDNPNELYSVSSYMKCASDGCGVCHKKKRIAGGASHCSVNPFRNFCGSMEMTDAGKTRRGSGQVTEYDFFPGKCGGAEENKELLSMGSTAAWCGSGASVAGTIGLRGGEGSCVTAITGGEEGSVSSLDLSLKLSY</sequence>
<dbReference type="Proteomes" id="UP000215914">
    <property type="component" value="Unassembled WGS sequence"/>
</dbReference>
<accession>A0A9K3NXD5</accession>
<gene>
    <name evidence="1" type="ORF">HanXRQr2_Chr03g0116701</name>
</gene>
<comment type="caution">
    <text evidence="1">The sequence shown here is derived from an EMBL/GenBank/DDBJ whole genome shotgun (WGS) entry which is preliminary data.</text>
</comment>
<evidence type="ECO:0000313" key="1">
    <source>
        <dbReference type="EMBL" id="KAF5814928.1"/>
    </source>
</evidence>
<evidence type="ECO:0000313" key="2">
    <source>
        <dbReference type="Proteomes" id="UP000215914"/>
    </source>
</evidence>
<dbReference type="AlphaFoldDB" id="A0A9K3NXD5"/>
<organism evidence="1 2">
    <name type="scientific">Helianthus annuus</name>
    <name type="common">Common sunflower</name>
    <dbReference type="NCBI Taxonomy" id="4232"/>
    <lineage>
        <taxon>Eukaryota</taxon>
        <taxon>Viridiplantae</taxon>
        <taxon>Streptophyta</taxon>
        <taxon>Embryophyta</taxon>
        <taxon>Tracheophyta</taxon>
        <taxon>Spermatophyta</taxon>
        <taxon>Magnoliopsida</taxon>
        <taxon>eudicotyledons</taxon>
        <taxon>Gunneridae</taxon>
        <taxon>Pentapetalae</taxon>
        <taxon>asterids</taxon>
        <taxon>campanulids</taxon>
        <taxon>Asterales</taxon>
        <taxon>Asteraceae</taxon>
        <taxon>Asteroideae</taxon>
        <taxon>Heliantheae alliance</taxon>
        <taxon>Heliantheae</taxon>
        <taxon>Helianthus</taxon>
    </lineage>
</organism>